<accession>A0A7G9QS67</accession>
<dbReference type="AlphaFoldDB" id="A0A7G9QS67"/>
<feature type="compositionally biased region" description="Basic and acidic residues" evidence="1">
    <location>
        <begin position="12"/>
        <end position="25"/>
    </location>
</feature>
<name>A0A7G9QS67_9GAMM</name>
<gene>
    <name evidence="2" type="ORF">H9L17_13595</name>
</gene>
<proteinExistence type="predicted"/>
<evidence type="ECO:0000313" key="2">
    <source>
        <dbReference type="EMBL" id="QNN46192.1"/>
    </source>
</evidence>
<feature type="compositionally biased region" description="Basic and acidic residues" evidence="1">
    <location>
        <begin position="45"/>
        <end position="57"/>
    </location>
</feature>
<dbReference type="EMBL" id="CP060711">
    <property type="protein sequence ID" value="QNN46192.1"/>
    <property type="molecule type" value="Genomic_DNA"/>
</dbReference>
<evidence type="ECO:0000256" key="1">
    <source>
        <dbReference type="SAM" id="MobiDB-lite"/>
    </source>
</evidence>
<protein>
    <submittedName>
        <fullName evidence="2">Uncharacterized protein</fullName>
    </submittedName>
</protein>
<feature type="compositionally biased region" description="Polar residues" evidence="1">
    <location>
        <begin position="1"/>
        <end position="11"/>
    </location>
</feature>
<dbReference type="Proteomes" id="UP000515977">
    <property type="component" value="Chromosome"/>
</dbReference>
<dbReference type="RefSeq" id="WP_187569954.1">
    <property type="nucleotide sequence ID" value="NZ_CP060711.1"/>
</dbReference>
<evidence type="ECO:0000313" key="3">
    <source>
        <dbReference type="Proteomes" id="UP000515977"/>
    </source>
</evidence>
<feature type="region of interest" description="Disordered" evidence="1">
    <location>
        <begin position="1"/>
        <end position="57"/>
    </location>
</feature>
<keyword evidence="3" id="KW-1185">Reference proteome</keyword>
<feature type="compositionally biased region" description="Polar residues" evidence="1">
    <location>
        <begin position="31"/>
        <end position="42"/>
    </location>
</feature>
<reference evidence="2 3" key="1">
    <citation type="submission" date="2020-08" db="EMBL/GenBank/DDBJ databases">
        <title>Genome sequence of Thermomonas brevis KACC 16975T.</title>
        <authorList>
            <person name="Hyun D.-W."/>
            <person name="Bae J.-W."/>
        </authorList>
    </citation>
    <scope>NUCLEOTIDE SEQUENCE [LARGE SCALE GENOMIC DNA]</scope>
    <source>
        <strain evidence="2 3">KACC 16975</strain>
    </source>
</reference>
<sequence length="57" mass="6543">MAQQQNNQQGSKNDRDDKNQQDKMHAGRQGNPDQQRDSQGQFTEGRGKNDDGNRNNR</sequence>
<dbReference type="KEGG" id="tbv:H9L17_13595"/>
<organism evidence="2 3">
    <name type="scientific">Thermomonas brevis</name>
    <dbReference type="NCBI Taxonomy" id="215691"/>
    <lineage>
        <taxon>Bacteria</taxon>
        <taxon>Pseudomonadati</taxon>
        <taxon>Pseudomonadota</taxon>
        <taxon>Gammaproteobacteria</taxon>
        <taxon>Lysobacterales</taxon>
        <taxon>Lysobacteraceae</taxon>
        <taxon>Thermomonas</taxon>
    </lineage>
</organism>